<dbReference type="EMBL" id="FNCH01000006">
    <property type="protein sequence ID" value="SDG43408.1"/>
    <property type="molecule type" value="Genomic_DNA"/>
</dbReference>
<organism evidence="1 2">
    <name type="scientific">Pedobacter terrae</name>
    <dbReference type="NCBI Taxonomy" id="405671"/>
    <lineage>
        <taxon>Bacteria</taxon>
        <taxon>Pseudomonadati</taxon>
        <taxon>Bacteroidota</taxon>
        <taxon>Sphingobacteriia</taxon>
        <taxon>Sphingobacteriales</taxon>
        <taxon>Sphingobacteriaceae</taxon>
        <taxon>Pedobacter</taxon>
    </lineage>
</organism>
<evidence type="ECO:0000313" key="1">
    <source>
        <dbReference type="EMBL" id="SDG43408.1"/>
    </source>
</evidence>
<reference evidence="2" key="1">
    <citation type="submission" date="2016-10" db="EMBL/GenBank/DDBJ databases">
        <authorList>
            <person name="Varghese N."/>
            <person name="Submissions S."/>
        </authorList>
    </citation>
    <scope>NUCLEOTIDE SEQUENCE [LARGE SCALE GENOMIC DNA]</scope>
    <source>
        <strain evidence="2">DSM 17933</strain>
    </source>
</reference>
<protein>
    <submittedName>
        <fullName evidence="1">Uncharacterized protein</fullName>
    </submittedName>
</protein>
<gene>
    <name evidence="1" type="ORF">SAMN05421827_106206</name>
</gene>
<evidence type="ECO:0000313" key="2">
    <source>
        <dbReference type="Proteomes" id="UP000199643"/>
    </source>
</evidence>
<dbReference type="STRING" id="405671.SAMN05421827_106206"/>
<name>A0A1G7U7Q0_9SPHI</name>
<proteinExistence type="predicted"/>
<dbReference type="AlphaFoldDB" id="A0A1G7U7Q0"/>
<accession>A0A1G7U7Q0</accession>
<sequence>MPEIFIGSLFNLFKKDYTFTGLQQDSNYFY</sequence>
<keyword evidence="2" id="KW-1185">Reference proteome</keyword>
<dbReference type="Proteomes" id="UP000199643">
    <property type="component" value="Unassembled WGS sequence"/>
</dbReference>